<keyword evidence="2" id="KW-0732">Signal</keyword>
<dbReference type="NCBIfam" id="TIGR01167">
    <property type="entry name" value="LPXTG_anchor"/>
    <property type="match status" value="1"/>
</dbReference>
<evidence type="ECO:0000256" key="1">
    <source>
        <dbReference type="SAM" id="Phobius"/>
    </source>
</evidence>
<dbReference type="InterPro" id="IPR013783">
    <property type="entry name" value="Ig-like_fold"/>
</dbReference>
<accession>A0A1T4MH82</accession>
<dbReference type="Pfam" id="PF16555">
    <property type="entry name" value="GramPos_pilinD1"/>
    <property type="match status" value="1"/>
</dbReference>
<dbReference type="InterPro" id="IPR032364">
    <property type="entry name" value="GramPos_pilinD1_N"/>
</dbReference>
<dbReference type="Gene3D" id="2.60.40.10">
    <property type="entry name" value="Immunoglobulins"/>
    <property type="match status" value="2"/>
</dbReference>
<feature type="domain" description="Gram-positive pilin subunit D1 N-terminal" evidence="3">
    <location>
        <begin position="39"/>
        <end position="205"/>
    </location>
</feature>
<gene>
    <name evidence="5" type="ORF">SAMN02745116_01090</name>
</gene>
<dbReference type="Proteomes" id="UP000190328">
    <property type="component" value="Unassembled WGS sequence"/>
</dbReference>
<dbReference type="Gene3D" id="2.60.40.740">
    <property type="match status" value="1"/>
</dbReference>
<keyword evidence="1" id="KW-1133">Transmembrane helix</keyword>
<dbReference type="STRING" id="263852.SAMN02745116_01090"/>
<feature type="domain" description="SpaA-like prealbumin fold" evidence="4">
    <location>
        <begin position="384"/>
        <end position="475"/>
    </location>
</feature>
<proteinExistence type="predicted"/>
<dbReference type="InterPro" id="IPR041033">
    <property type="entry name" value="SpaA_PFL_dom_1"/>
</dbReference>
<sequence>MNTKKMKLWAVSVCSLVAMIGLFFLPKIANAATDIGLEIYKVTDASLPNYENNGYDKPAALANAQAMSGAKFTIIDVTSNYYDVFYPSKATSTTNPKDIYAEYVRIIQHESNAEVMARGVQVGSETNATDVNGFTSVAQLPTTSNGKDAIYVVLETTRPPAGHQANTGSEVATTVIGAIPTIVALPMFDQAGKELSTIKVYPKNEVGALTKTIEKKDEHVQRGQKVEYTITLNLPNDLATELKTGANAGKFKFASFAVNDIPGKGLTFQSFSKITVSSGVEQSLADFEKDYDVTATATPNAPFAGDGVKKAILSIAPKSNQYQANAKWANLAGKVVQVEVICEVNDEATVDTSIANKANYKVSETNGYEVVPAEDEIESLTHKYVFQKNDSITGAALAGAKFTVSISNALVDFVKVSDGVYKVATSGATGIVTELEVANDGTLTLLGLDSDVTYTLVEVVAPTGYRLSLTPIDFSPTAHDKNQTCGTFDVATDLPKGNNQTDGYHNIYNTPDTLLPSTGGTGMKMYLTVAVIGLSSAGVFMFMKQRMKRKA</sequence>
<evidence type="ECO:0000313" key="6">
    <source>
        <dbReference type="Proteomes" id="UP000190328"/>
    </source>
</evidence>
<evidence type="ECO:0000259" key="4">
    <source>
        <dbReference type="Pfam" id="PF17802"/>
    </source>
</evidence>
<dbReference type="OrthoDB" id="2249722at2"/>
<feature type="transmembrane region" description="Helical" evidence="1">
    <location>
        <begin position="525"/>
        <end position="543"/>
    </location>
</feature>
<feature type="signal peptide" evidence="2">
    <location>
        <begin position="1"/>
        <end position="31"/>
    </location>
</feature>
<reference evidence="5 6" key="1">
    <citation type="submission" date="2017-02" db="EMBL/GenBank/DDBJ databases">
        <authorList>
            <person name="Peterson S.W."/>
        </authorList>
    </citation>
    <scope>NUCLEOTIDE SEQUENCE [LARGE SCALE GENOMIC DNA]</scope>
    <source>
        <strain evidence="5 6">ATCC BAA-1030</strain>
    </source>
</reference>
<evidence type="ECO:0000256" key="2">
    <source>
        <dbReference type="SAM" id="SignalP"/>
    </source>
</evidence>
<dbReference type="NCBIfam" id="TIGR04226">
    <property type="entry name" value="RrgB_K2N_iso_D2"/>
    <property type="match status" value="1"/>
</dbReference>
<dbReference type="EMBL" id="FUXI01000010">
    <property type="protein sequence ID" value="SJZ66302.1"/>
    <property type="molecule type" value="Genomic_DNA"/>
</dbReference>
<feature type="chain" id="PRO_5013001590" evidence="2">
    <location>
        <begin position="32"/>
        <end position="551"/>
    </location>
</feature>
<dbReference type="InterPro" id="IPR026466">
    <property type="entry name" value="Fim_isopep_form_D2_dom"/>
</dbReference>
<keyword evidence="1" id="KW-0812">Transmembrane</keyword>
<evidence type="ECO:0000259" key="3">
    <source>
        <dbReference type="Pfam" id="PF16555"/>
    </source>
</evidence>
<protein>
    <submittedName>
        <fullName evidence="5">LPXTG-motif cell wall anchor domain-containing protein/fimbrial isopeptide formation D2 domain-containing protein</fullName>
    </submittedName>
</protein>
<dbReference type="AlphaFoldDB" id="A0A1T4MH82"/>
<dbReference type="RefSeq" id="WP_078807015.1">
    <property type="nucleotide sequence ID" value="NZ_FUXI01000010.1"/>
</dbReference>
<dbReference type="Pfam" id="PF17802">
    <property type="entry name" value="SpaA"/>
    <property type="match status" value="1"/>
</dbReference>
<keyword evidence="1" id="KW-0472">Membrane</keyword>
<organism evidence="5 6">
    <name type="scientific">Pilibacter termitis</name>
    <dbReference type="NCBI Taxonomy" id="263852"/>
    <lineage>
        <taxon>Bacteria</taxon>
        <taxon>Bacillati</taxon>
        <taxon>Bacillota</taxon>
        <taxon>Bacilli</taxon>
        <taxon>Lactobacillales</taxon>
        <taxon>Enterococcaceae</taxon>
        <taxon>Pilibacter</taxon>
    </lineage>
</organism>
<keyword evidence="6" id="KW-1185">Reference proteome</keyword>
<evidence type="ECO:0000313" key="5">
    <source>
        <dbReference type="EMBL" id="SJZ66302.1"/>
    </source>
</evidence>
<name>A0A1T4MH82_9ENTE</name>